<dbReference type="Gene3D" id="1.10.510.10">
    <property type="entry name" value="Transferase(Phosphotransferase) domain 1"/>
    <property type="match status" value="1"/>
</dbReference>
<dbReference type="FunFam" id="3.30.200.20:FF:000003">
    <property type="entry name" value="Non-specific serine/threonine protein kinase"/>
    <property type="match status" value="1"/>
</dbReference>
<dbReference type="GO" id="GO:0035556">
    <property type="term" value="P:intracellular signal transduction"/>
    <property type="evidence" value="ECO:0007669"/>
    <property type="project" value="TreeGrafter"/>
</dbReference>
<evidence type="ECO:0000256" key="2">
    <source>
        <dbReference type="ARBA" id="ARBA00022679"/>
    </source>
</evidence>
<dbReference type="GO" id="GO:0005737">
    <property type="term" value="C:cytoplasm"/>
    <property type="evidence" value="ECO:0007669"/>
    <property type="project" value="TreeGrafter"/>
</dbReference>
<proteinExistence type="predicted"/>
<name>A0AAU9JQG8_9CILI</name>
<feature type="binding site" evidence="6">
    <location>
        <position position="278"/>
    </location>
    <ligand>
        <name>ATP</name>
        <dbReference type="ChEBI" id="CHEBI:30616"/>
    </ligand>
</feature>
<dbReference type="PROSITE" id="PS00107">
    <property type="entry name" value="PROTEIN_KINASE_ATP"/>
    <property type="match status" value="1"/>
</dbReference>
<dbReference type="PANTHER" id="PTHR24346">
    <property type="entry name" value="MAP/MICROTUBULE AFFINITY-REGULATING KINASE"/>
    <property type="match status" value="1"/>
</dbReference>
<keyword evidence="10" id="KW-1185">Reference proteome</keyword>
<keyword evidence="4" id="KW-0418">Kinase</keyword>
<dbReference type="InterPro" id="IPR000719">
    <property type="entry name" value="Prot_kinase_dom"/>
</dbReference>
<dbReference type="PROSITE" id="PS50011">
    <property type="entry name" value="PROTEIN_KINASE_DOM"/>
    <property type="match status" value="1"/>
</dbReference>
<keyword evidence="2" id="KW-0808">Transferase</keyword>
<protein>
    <recommendedName>
        <fullName evidence="8">Protein kinase domain-containing protein</fullName>
    </recommendedName>
</protein>
<evidence type="ECO:0000313" key="9">
    <source>
        <dbReference type="EMBL" id="CAG9326766.1"/>
    </source>
</evidence>
<dbReference type="SMART" id="SM00220">
    <property type="entry name" value="S_TKc"/>
    <property type="match status" value="1"/>
</dbReference>
<dbReference type="InterPro" id="IPR008271">
    <property type="entry name" value="Ser/Thr_kinase_AS"/>
</dbReference>
<keyword evidence="1" id="KW-0723">Serine/threonine-protein kinase</keyword>
<keyword evidence="5 6" id="KW-0067">ATP-binding</keyword>
<evidence type="ECO:0000313" key="10">
    <source>
        <dbReference type="Proteomes" id="UP001162131"/>
    </source>
</evidence>
<feature type="region of interest" description="Disordered" evidence="7">
    <location>
        <begin position="43"/>
        <end position="63"/>
    </location>
</feature>
<feature type="domain" description="Protein kinase" evidence="8">
    <location>
        <begin position="249"/>
        <end position="501"/>
    </location>
</feature>
<evidence type="ECO:0000259" key="8">
    <source>
        <dbReference type="PROSITE" id="PS50011"/>
    </source>
</evidence>
<dbReference type="InterPro" id="IPR011009">
    <property type="entry name" value="Kinase-like_dom_sf"/>
</dbReference>
<dbReference type="CDD" id="cd14003">
    <property type="entry name" value="STKc_AMPK-like"/>
    <property type="match status" value="1"/>
</dbReference>
<evidence type="ECO:0000256" key="6">
    <source>
        <dbReference type="PROSITE-ProRule" id="PRU10141"/>
    </source>
</evidence>
<dbReference type="EMBL" id="CAJZBQ010000041">
    <property type="protein sequence ID" value="CAG9326766.1"/>
    <property type="molecule type" value="Genomic_DNA"/>
</dbReference>
<organism evidence="9 10">
    <name type="scientific">Blepharisma stoltei</name>
    <dbReference type="NCBI Taxonomy" id="1481888"/>
    <lineage>
        <taxon>Eukaryota</taxon>
        <taxon>Sar</taxon>
        <taxon>Alveolata</taxon>
        <taxon>Ciliophora</taxon>
        <taxon>Postciliodesmatophora</taxon>
        <taxon>Heterotrichea</taxon>
        <taxon>Heterotrichida</taxon>
        <taxon>Blepharismidae</taxon>
        <taxon>Blepharisma</taxon>
    </lineage>
</organism>
<comment type="caution">
    <text evidence="9">The sequence shown here is derived from an EMBL/GenBank/DDBJ whole genome shotgun (WGS) entry which is preliminary data.</text>
</comment>
<reference evidence="9" key="1">
    <citation type="submission" date="2021-09" db="EMBL/GenBank/DDBJ databases">
        <authorList>
            <consortium name="AG Swart"/>
            <person name="Singh M."/>
            <person name="Singh A."/>
            <person name="Seah K."/>
            <person name="Emmerich C."/>
        </authorList>
    </citation>
    <scope>NUCLEOTIDE SEQUENCE</scope>
    <source>
        <strain evidence="9">ATCC30299</strain>
    </source>
</reference>
<evidence type="ECO:0000256" key="3">
    <source>
        <dbReference type="ARBA" id="ARBA00022741"/>
    </source>
</evidence>
<evidence type="ECO:0000256" key="7">
    <source>
        <dbReference type="SAM" id="MobiDB-lite"/>
    </source>
</evidence>
<keyword evidence="3 6" id="KW-0547">Nucleotide-binding</keyword>
<sequence>MISNNSRTRIVSSGNLEKDRDDITSHLNLKKIAIAHQAFKRPSSAGLVKQKRNESMDKGDPDTTILDIVTNKAKDKGNADTKIVSKFPEEFKRKVHTRRISCPKTPIVPSTLLRNNDDNKAQGRCYTPIPVSKLQTIRRPPGESPRDDIKVEFRSPIKTPQNATKLGFNQFINTNKDASSIVKPKETIVVNLTKESSPIAKNRDGSANILAKDSSPIPKPREINITSPISKQKEIFSTDNRCKGNIEEYAIGKQIGQGAYASVKFATHTPTSRKVALKIYEKIKLLDLSRKKNVLKEIEILEMLDHPNIVKFYEIVETSRQLHIVMEYVAGCSLHGYLKRKPNRRLEENEAKKITTQIVSAIEYCHSKNVSHRDLKLENLLLDDKGEIKIIDFGFSTVQDKKSRIFCGTPSYMAPEIVTRKEYSGPPVDIWAIGVLLYVFLTGTFPFKGSNDHELYRKIRQSSYSLPQYLSRTSSSLIARILKSDPNSRPTAQEILSDPWLQDIEPTPAPKEDPATQAIVYACSINGDALDFGLIRSIKKLGFNDSELLHELQDENSKISKLYRKLKSNKDLSSDGHWDSHNKNFLSAGNRL</sequence>
<dbReference type="FunFam" id="1.10.510.10:FF:000956">
    <property type="entry name" value="CAMK family protein kinase"/>
    <property type="match status" value="1"/>
</dbReference>
<accession>A0AAU9JQG8</accession>
<dbReference type="Pfam" id="PF00069">
    <property type="entry name" value="Pkinase"/>
    <property type="match status" value="1"/>
</dbReference>
<evidence type="ECO:0000256" key="4">
    <source>
        <dbReference type="ARBA" id="ARBA00022777"/>
    </source>
</evidence>
<dbReference type="PANTHER" id="PTHR24346:SF30">
    <property type="entry name" value="MATERNAL EMBRYONIC LEUCINE ZIPPER KINASE"/>
    <property type="match status" value="1"/>
</dbReference>
<gene>
    <name evidence="9" type="ORF">BSTOLATCC_MIC42033</name>
</gene>
<dbReference type="InterPro" id="IPR017441">
    <property type="entry name" value="Protein_kinase_ATP_BS"/>
</dbReference>
<dbReference type="GO" id="GO:0005524">
    <property type="term" value="F:ATP binding"/>
    <property type="evidence" value="ECO:0007669"/>
    <property type="project" value="UniProtKB-UniRule"/>
</dbReference>
<feature type="compositionally biased region" description="Basic and acidic residues" evidence="7">
    <location>
        <begin position="51"/>
        <end position="61"/>
    </location>
</feature>
<evidence type="ECO:0000256" key="5">
    <source>
        <dbReference type="ARBA" id="ARBA00022840"/>
    </source>
</evidence>
<evidence type="ECO:0000256" key="1">
    <source>
        <dbReference type="ARBA" id="ARBA00022527"/>
    </source>
</evidence>
<dbReference type="SUPFAM" id="SSF56112">
    <property type="entry name" value="Protein kinase-like (PK-like)"/>
    <property type="match status" value="1"/>
</dbReference>
<dbReference type="Proteomes" id="UP001162131">
    <property type="component" value="Unassembled WGS sequence"/>
</dbReference>
<dbReference type="AlphaFoldDB" id="A0AAU9JQG8"/>
<dbReference type="GO" id="GO:0004674">
    <property type="term" value="F:protein serine/threonine kinase activity"/>
    <property type="evidence" value="ECO:0007669"/>
    <property type="project" value="UniProtKB-KW"/>
</dbReference>
<dbReference type="PROSITE" id="PS00108">
    <property type="entry name" value="PROTEIN_KINASE_ST"/>
    <property type="match status" value="1"/>
</dbReference>